<evidence type="ECO:0000313" key="2">
    <source>
        <dbReference type="EMBL" id="KAL0639874.1"/>
    </source>
</evidence>
<dbReference type="Proteomes" id="UP001447188">
    <property type="component" value="Unassembled WGS sequence"/>
</dbReference>
<comment type="caution">
    <text evidence="2">The sequence shown here is derived from an EMBL/GenBank/DDBJ whole genome shotgun (WGS) entry which is preliminary data.</text>
</comment>
<name>A0ABR3GVA1_9PEZI</name>
<evidence type="ECO:0000256" key="1">
    <source>
        <dbReference type="SAM" id="MobiDB-lite"/>
    </source>
</evidence>
<feature type="compositionally biased region" description="Polar residues" evidence="1">
    <location>
        <begin position="27"/>
        <end position="37"/>
    </location>
</feature>
<feature type="region of interest" description="Disordered" evidence="1">
    <location>
        <begin position="1"/>
        <end position="64"/>
    </location>
</feature>
<evidence type="ECO:0000313" key="3">
    <source>
        <dbReference type="Proteomes" id="UP001447188"/>
    </source>
</evidence>
<feature type="compositionally biased region" description="Polar residues" evidence="1">
    <location>
        <begin position="1"/>
        <end position="19"/>
    </location>
</feature>
<accession>A0ABR3GVA1</accession>
<reference evidence="2 3" key="1">
    <citation type="submission" date="2024-02" db="EMBL/GenBank/DDBJ databases">
        <title>Discinaceae phylogenomics.</title>
        <authorList>
            <person name="Dirks A.C."/>
            <person name="James T.Y."/>
        </authorList>
    </citation>
    <scope>NUCLEOTIDE SEQUENCE [LARGE SCALE GENOMIC DNA]</scope>
    <source>
        <strain evidence="2 3">ACD0624</strain>
    </source>
</reference>
<organism evidence="2 3">
    <name type="scientific">Discina gigas</name>
    <dbReference type="NCBI Taxonomy" id="1032678"/>
    <lineage>
        <taxon>Eukaryota</taxon>
        <taxon>Fungi</taxon>
        <taxon>Dikarya</taxon>
        <taxon>Ascomycota</taxon>
        <taxon>Pezizomycotina</taxon>
        <taxon>Pezizomycetes</taxon>
        <taxon>Pezizales</taxon>
        <taxon>Discinaceae</taxon>
        <taxon>Discina</taxon>
    </lineage>
</organism>
<dbReference type="EMBL" id="JBBBZM010000007">
    <property type="protein sequence ID" value="KAL0639874.1"/>
    <property type="molecule type" value="Genomic_DNA"/>
</dbReference>
<keyword evidence="3" id="KW-1185">Reference proteome</keyword>
<protein>
    <submittedName>
        <fullName evidence="2">Uncharacterized protein</fullName>
    </submittedName>
</protein>
<gene>
    <name evidence="2" type="ORF">Q9L58_000965</name>
</gene>
<proteinExistence type="predicted"/>
<sequence length="146" mass="16582">MSSSTQTSLTTIHQPNSSKPIDVAKFSKQQTPTTQGVLPTPRKAPSQRENASPFRTQKVFRPGPYPSTWLLQRRNDLDAAFERAWAAYTTVYNREFKTHTSTEEIRERMMAGHNIHGEDVLLPRPTVEHRLTRRRKRQGGHGMGGG</sequence>